<keyword evidence="3 11" id="KW-0813">Transport</keyword>
<protein>
    <recommendedName>
        <fullName evidence="15">Mitochondrial carrier protein</fullName>
    </recommendedName>
</protein>
<dbReference type="SUPFAM" id="SSF103506">
    <property type="entry name" value="Mitochondrial carrier"/>
    <property type="match status" value="1"/>
</dbReference>
<dbReference type="EMBL" id="AMYB01000008">
    <property type="protein sequence ID" value="OAC99284.1"/>
    <property type="molecule type" value="Genomic_DNA"/>
</dbReference>
<dbReference type="PROSITE" id="PS50920">
    <property type="entry name" value="SOLCAR"/>
    <property type="match status" value="3"/>
</dbReference>
<dbReference type="PANTHER" id="PTHR45760:SF2">
    <property type="entry name" value="FI19922P1-RELATED"/>
    <property type="match status" value="1"/>
</dbReference>
<name>A0A168HWX1_MUCCL</name>
<dbReference type="OrthoDB" id="1747031at2759"/>
<evidence type="ECO:0000256" key="12">
    <source>
        <dbReference type="SAM" id="Phobius"/>
    </source>
</evidence>
<feature type="repeat" description="Solcar" evidence="10">
    <location>
        <begin position="206"/>
        <end position="296"/>
    </location>
</feature>
<dbReference type="InterPro" id="IPR023395">
    <property type="entry name" value="MCP_dom_sf"/>
</dbReference>
<feature type="transmembrane region" description="Helical" evidence="12">
    <location>
        <begin position="68"/>
        <end position="90"/>
    </location>
</feature>
<evidence type="ECO:0000313" key="14">
    <source>
        <dbReference type="Proteomes" id="UP000077051"/>
    </source>
</evidence>
<proteinExistence type="inferred from homology"/>
<dbReference type="GO" id="GO:0005743">
    <property type="term" value="C:mitochondrial inner membrane"/>
    <property type="evidence" value="ECO:0007669"/>
    <property type="project" value="UniProtKB-SubCell"/>
</dbReference>
<keyword evidence="6" id="KW-0999">Mitochondrion inner membrane</keyword>
<feature type="repeat" description="Solcar" evidence="10">
    <location>
        <begin position="11"/>
        <end position="97"/>
    </location>
</feature>
<sequence>MSNTTYSTTSTEKLLSACGGALVTSLMVTPMDVVKMRMQTQNVSVNSPVFKGTFDGLYKIIKYEGVAALWKGLSPALLMSVPANVIYFVGYDYLRDLIQPYTSIDSSKDYSPLVAGAVARTIAVTIISPIELFRTRLQATTGVHDFKREFIAMRHHRHMVVQDGSKALWRGLPPTLWRDVPFSAIYWMGYEECKKAIELNHKYNMNELQVSFVAGALSGMFAAAVTTPFDVAKTRRQVDAGREKPLLVDSRVPAILKQIYQQNGVKGLFRGLTPRVAKIGPSCAIMISSYEMGKVFFSKHHNEDLL</sequence>
<dbReference type="InterPro" id="IPR045315">
    <property type="entry name" value="Mtm1-like"/>
</dbReference>
<dbReference type="Gene3D" id="1.50.40.10">
    <property type="entry name" value="Mitochondrial carrier domain"/>
    <property type="match status" value="2"/>
</dbReference>
<evidence type="ECO:0000256" key="10">
    <source>
        <dbReference type="PROSITE-ProRule" id="PRU00282"/>
    </source>
</evidence>
<evidence type="ECO:0000256" key="11">
    <source>
        <dbReference type="RuleBase" id="RU000488"/>
    </source>
</evidence>
<dbReference type="InterPro" id="IPR018108">
    <property type="entry name" value="MCP_transmembrane"/>
</dbReference>
<comment type="subcellular location">
    <subcellularLocation>
        <location evidence="1">Mitochondrion inner membrane</location>
        <topology evidence="1">Multi-pass membrane protein</topology>
    </subcellularLocation>
</comment>
<evidence type="ECO:0000256" key="2">
    <source>
        <dbReference type="ARBA" id="ARBA00006375"/>
    </source>
</evidence>
<evidence type="ECO:0000256" key="8">
    <source>
        <dbReference type="ARBA" id="ARBA00023128"/>
    </source>
</evidence>
<keyword evidence="7 12" id="KW-1133">Transmembrane helix</keyword>
<accession>A0A168HWX1</accession>
<evidence type="ECO:0000256" key="3">
    <source>
        <dbReference type="ARBA" id="ARBA00022448"/>
    </source>
</evidence>
<evidence type="ECO:0008006" key="15">
    <source>
        <dbReference type="Google" id="ProtNLM"/>
    </source>
</evidence>
<reference evidence="13 14" key="1">
    <citation type="submission" date="2015-06" db="EMBL/GenBank/DDBJ databases">
        <title>Expansion of signal transduction pathways in fungi by whole-genome duplication.</title>
        <authorList>
            <consortium name="DOE Joint Genome Institute"/>
            <person name="Corrochano L.M."/>
            <person name="Kuo A."/>
            <person name="Marcet-Houben M."/>
            <person name="Polaino S."/>
            <person name="Salamov A."/>
            <person name="Villalobos J.M."/>
            <person name="Alvarez M.I."/>
            <person name="Avalos J."/>
            <person name="Benito E.P."/>
            <person name="Benoit I."/>
            <person name="Burger G."/>
            <person name="Camino L.P."/>
            <person name="Canovas D."/>
            <person name="Cerda-Olmedo E."/>
            <person name="Cheng J.-F."/>
            <person name="Dominguez A."/>
            <person name="Elias M."/>
            <person name="Eslava A.P."/>
            <person name="Glaser F."/>
            <person name="Grimwood J."/>
            <person name="Gutierrez G."/>
            <person name="Heitman J."/>
            <person name="Henrissat B."/>
            <person name="Iturriaga E.A."/>
            <person name="Lang B.F."/>
            <person name="Lavin J.L."/>
            <person name="Lee S."/>
            <person name="Li W."/>
            <person name="Lindquist E."/>
            <person name="Lopez-Garcia S."/>
            <person name="Luque E.M."/>
            <person name="Marcos A.T."/>
            <person name="Martin J."/>
            <person name="Mccluskey K."/>
            <person name="Medina H.R."/>
            <person name="Miralles-Duran A."/>
            <person name="Miyazaki A."/>
            <person name="Munoz-Torres E."/>
            <person name="Oguiza J.A."/>
            <person name="Ohm R."/>
            <person name="Olmedo M."/>
            <person name="Orejas M."/>
            <person name="Ortiz-Castellanos L."/>
            <person name="Pisabarro A.G."/>
            <person name="Rodriguez-Romero J."/>
            <person name="Ruiz-Herrera J."/>
            <person name="Ruiz-Vazquez R."/>
            <person name="Sanz C."/>
            <person name="Schackwitz W."/>
            <person name="Schmutz J."/>
            <person name="Shahriari M."/>
            <person name="Shelest E."/>
            <person name="Silva-Franco F."/>
            <person name="Soanes D."/>
            <person name="Syed K."/>
            <person name="Tagua V.G."/>
            <person name="Talbot N.J."/>
            <person name="Thon M."/>
            <person name="De Vries R.P."/>
            <person name="Wiebenga A."/>
            <person name="Yadav J.S."/>
            <person name="Braun E.L."/>
            <person name="Baker S."/>
            <person name="Garre V."/>
            <person name="Horwitz B."/>
            <person name="Torres-Martinez S."/>
            <person name="Idnurm A."/>
            <person name="Herrera-Estrella A."/>
            <person name="Gabaldon T."/>
            <person name="Grigoriev I.V."/>
        </authorList>
    </citation>
    <scope>NUCLEOTIDE SEQUENCE [LARGE SCALE GENOMIC DNA]</scope>
    <source>
        <strain evidence="13 14">CBS 277.49</strain>
    </source>
</reference>
<feature type="repeat" description="Solcar" evidence="10">
    <location>
        <begin position="107"/>
        <end position="196"/>
    </location>
</feature>
<dbReference type="Pfam" id="PF00153">
    <property type="entry name" value="Mito_carr"/>
    <property type="match status" value="3"/>
</dbReference>
<keyword evidence="14" id="KW-1185">Reference proteome</keyword>
<evidence type="ECO:0000256" key="5">
    <source>
        <dbReference type="ARBA" id="ARBA00022737"/>
    </source>
</evidence>
<gene>
    <name evidence="13" type="ORF">MUCCIDRAFT_42386</name>
</gene>
<evidence type="ECO:0000256" key="6">
    <source>
        <dbReference type="ARBA" id="ARBA00022792"/>
    </source>
</evidence>
<comment type="similarity">
    <text evidence="2 11">Belongs to the mitochondrial carrier (TC 2.A.29) family.</text>
</comment>
<evidence type="ECO:0000256" key="7">
    <source>
        <dbReference type="ARBA" id="ARBA00022989"/>
    </source>
</evidence>
<dbReference type="PRINTS" id="PR00926">
    <property type="entry name" value="MITOCARRIER"/>
</dbReference>
<dbReference type="GO" id="GO:1990542">
    <property type="term" value="P:mitochondrial transmembrane transport"/>
    <property type="evidence" value="ECO:0007669"/>
    <property type="project" value="InterPro"/>
</dbReference>
<keyword evidence="4 10" id="KW-0812">Transmembrane</keyword>
<evidence type="ECO:0000256" key="4">
    <source>
        <dbReference type="ARBA" id="ARBA00022692"/>
    </source>
</evidence>
<evidence type="ECO:0000256" key="9">
    <source>
        <dbReference type="ARBA" id="ARBA00023136"/>
    </source>
</evidence>
<organism evidence="13 14">
    <name type="scientific">Mucor lusitanicus CBS 277.49</name>
    <dbReference type="NCBI Taxonomy" id="747725"/>
    <lineage>
        <taxon>Eukaryota</taxon>
        <taxon>Fungi</taxon>
        <taxon>Fungi incertae sedis</taxon>
        <taxon>Mucoromycota</taxon>
        <taxon>Mucoromycotina</taxon>
        <taxon>Mucoromycetes</taxon>
        <taxon>Mucorales</taxon>
        <taxon>Mucorineae</taxon>
        <taxon>Mucoraceae</taxon>
        <taxon>Mucor</taxon>
    </lineage>
</organism>
<keyword evidence="9 10" id="KW-0472">Membrane</keyword>
<dbReference type="PANTHER" id="PTHR45760">
    <property type="entry name" value="FI19922P1-RELATED"/>
    <property type="match status" value="1"/>
</dbReference>
<dbReference type="InterPro" id="IPR002067">
    <property type="entry name" value="MCP"/>
</dbReference>
<dbReference type="Proteomes" id="UP000077051">
    <property type="component" value="Unassembled WGS sequence"/>
</dbReference>
<dbReference type="VEuPathDB" id="FungiDB:MUCCIDRAFT_42386"/>
<keyword evidence="8" id="KW-0496">Mitochondrion</keyword>
<comment type="caution">
    <text evidence="13">The sequence shown here is derived from an EMBL/GenBank/DDBJ whole genome shotgun (WGS) entry which is preliminary data.</text>
</comment>
<dbReference type="AlphaFoldDB" id="A0A168HWX1"/>
<evidence type="ECO:0000256" key="1">
    <source>
        <dbReference type="ARBA" id="ARBA00004448"/>
    </source>
</evidence>
<keyword evidence="5" id="KW-0677">Repeat</keyword>
<feature type="transmembrane region" description="Helical" evidence="12">
    <location>
        <begin position="110"/>
        <end position="130"/>
    </location>
</feature>
<evidence type="ECO:0000313" key="13">
    <source>
        <dbReference type="EMBL" id="OAC99284.1"/>
    </source>
</evidence>